<dbReference type="Proteomes" id="UP000694866">
    <property type="component" value="Unplaced"/>
</dbReference>
<proteinExistence type="inferred from homology"/>
<dbReference type="GO" id="GO:0045127">
    <property type="term" value="F:N-acetylglucosamine kinase activity"/>
    <property type="evidence" value="ECO:0007669"/>
    <property type="project" value="UniProtKB-EC"/>
</dbReference>
<dbReference type="RefSeq" id="XP_011309910.1">
    <property type="nucleotide sequence ID" value="XM_011311608.1"/>
</dbReference>
<evidence type="ECO:0000256" key="4">
    <source>
        <dbReference type="ARBA" id="ARBA00031123"/>
    </source>
</evidence>
<dbReference type="PANTHER" id="PTHR12862">
    <property type="entry name" value="BADF TYPE ATPASE DOMAIN-CONTAINING PROTEIN"/>
    <property type="match status" value="1"/>
</dbReference>
<dbReference type="Pfam" id="PF01869">
    <property type="entry name" value="BcrAD_BadFG"/>
    <property type="match status" value="1"/>
</dbReference>
<dbReference type="RefSeq" id="XP_011309756.1">
    <property type="nucleotide sequence ID" value="XM_011311454.1"/>
</dbReference>
<evidence type="ECO:0000313" key="7">
    <source>
        <dbReference type="RefSeq" id="XP_011309756.1"/>
    </source>
</evidence>
<protein>
    <recommendedName>
        <fullName evidence="3">N-acetyl-D-glucosamine kinase</fullName>
        <ecNumber evidence="2">2.7.1.59</ecNumber>
    </recommendedName>
    <alternativeName>
        <fullName evidence="4">GlcNAc kinase</fullName>
    </alternativeName>
</protein>
<dbReference type="AlphaFoldDB" id="A0A9R1TI81"/>
<evidence type="ECO:0000256" key="3">
    <source>
        <dbReference type="ARBA" id="ARBA00014974"/>
    </source>
</evidence>
<sequence length="362" mass="39091">MTSDEKSLSSPGKPADEIRICGIEGGSTHSLLIVMDGNGKQLLQIPGPGTNHWGMPIEVVTSRINGMIEESKTALGIPLSQPMDCAGLCLSGCEEDESNQRLVDMLSKEYPNASKEYFIGSDTVGSLKTGSPTGGIVLISGTGSNAILVNSDGGSHSCGGWGHMMGDEGGAFWIAHKAAKYVFDDLDGLQKAPHPISFVWPAMRAFFHVPNRKAMLPHLYSNFNKSKFALFTKELATHLKTSDDPLCLSLFTSAGQNLAKHVNALAPNAHNDLKFGGGGIKVICVGSVWKSWEYMKKGFHDEIQEAKLVDELTLTKLTVPSAIGACYAAAEKIKCDTLEKLYDQHTEAFFHYKRENIPTGTV</sequence>
<dbReference type="SUPFAM" id="SSF53067">
    <property type="entry name" value="Actin-like ATPase domain"/>
    <property type="match status" value="2"/>
</dbReference>
<dbReference type="KEGG" id="fas:105270467"/>
<dbReference type="RefSeq" id="XP_011309832.1">
    <property type="nucleotide sequence ID" value="XM_011311530.1"/>
</dbReference>
<keyword evidence="7 8" id="KW-0808">Transferase</keyword>
<evidence type="ECO:0000313" key="8">
    <source>
        <dbReference type="RefSeq" id="XP_011309832.1"/>
    </source>
</evidence>
<dbReference type="InterPro" id="IPR039758">
    <property type="entry name" value="NAGK-like"/>
</dbReference>
<keyword evidence="7 8" id="KW-0418">Kinase</keyword>
<dbReference type="InterPro" id="IPR002731">
    <property type="entry name" value="ATPase_BadF"/>
</dbReference>
<evidence type="ECO:0000259" key="5">
    <source>
        <dbReference type="Pfam" id="PF01869"/>
    </source>
</evidence>
<dbReference type="CDD" id="cd24078">
    <property type="entry name" value="ASKHA_NBD_NAGK_meta"/>
    <property type="match status" value="1"/>
</dbReference>
<dbReference type="CTD" id="55577"/>
<dbReference type="Gene3D" id="3.30.420.40">
    <property type="match status" value="1"/>
</dbReference>
<dbReference type="EC" id="2.7.1.59" evidence="2"/>
<evidence type="ECO:0000256" key="1">
    <source>
        <dbReference type="ARBA" id="ARBA00006198"/>
    </source>
</evidence>
<evidence type="ECO:0000313" key="6">
    <source>
        <dbReference type="Proteomes" id="UP000694866"/>
    </source>
</evidence>
<accession>A0A9R1TIW2</accession>
<accession>A0A9R1TI81</accession>
<name>A0A9R1TI81_9HYME</name>
<comment type="similarity">
    <text evidence="1">Belongs to the eukaryotic-type N-acetylglucosamine kinase family.</text>
</comment>
<dbReference type="InterPro" id="IPR043129">
    <property type="entry name" value="ATPase_NBD"/>
</dbReference>
<keyword evidence="6" id="KW-1185">Reference proteome</keyword>
<accession>A0A9R1TIG0</accession>
<dbReference type="RefSeq" id="XP_011309990.1">
    <property type="nucleotide sequence ID" value="XM_011311688.1"/>
</dbReference>
<organism evidence="6 9">
    <name type="scientific">Fopius arisanus</name>
    <dbReference type="NCBI Taxonomy" id="64838"/>
    <lineage>
        <taxon>Eukaryota</taxon>
        <taxon>Metazoa</taxon>
        <taxon>Ecdysozoa</taxon>
        <taxon>Arthropoda</taxon>
        <taxon>Hexapoda</taxon>
        <taxon>Insecta</taxon>
        <taxon>Pterygota</taxon>
        <taxon>Neoptera</taxon>
        <taxon>Endopterygota</taxon>
        <taxon>Hymenoptera</taxon>
        <taxon>Apocrita</taxon>
        <taxon>Ichneumonoidea</taxon>
        <taxon>Braconidae</taxon>
        <taxon>Opiinae</taxon>
        <taxon>Fopius</taxon>
    </lineage>
</organism>
<gene>
    <name evidence="7 8 9 10" type="primary">Nagk</name>
</gene>
<dbReference type="PANTHER" id="PTHR12862:SF0">
    <property type="entry name" value="N-ACETYL-D-GLUCOSAMINE KINASE"/>
    <property type="match status" value="1"/>
</dbReference>
<reference evidence="7 8" key="1">
    <citation type="submission" date="2025-04" db="UniProtKB">
        <authorList>
            <consortium name="RefSeq"/>
        </authorList>
    </citation>
    <scope>IDENTIFICATION</scope>
    <source>
        <strain evidence="7 8">USDA-PBARC FA_bdor</strain>
        <tissue evidence="7 8">Whole organism</tissue>
    </source>
</reference>
<evidence type="ECO:0000256" key="2">
    <source>
        <dbReference type="ARBA" id="ARBA00012122"/>
    </source>
</evidence>
<dbReference type="OrthoDB" id="311172at2759"/>
<evidence type="ECO:0000313" key="9">
    <source>
        <dbReference type="RefSeq" id="XP_011309910.1"/>
    </source>
</evidence>
<dbReference type="GeneID" id="105270467"/>
<feature type="domain" description="ATPase BadF/BadG/BcrA/BcrD type" evidence="5">
    <location>
        <begin position="22"/>
        <end position="310"/>
    </location>
</feature>
<evidence type="ECO:0000313" key="10">
    <source>
        <dbReference type="RefSeq" id="XP_011309990.1"/>
    </source>
</evidence>
<accession>A0A9R1TIR5</accession>